<feature type="non-terminal residue" evidence="4">
    <location>
        <position position="1"/>
    </location>
</feature>
<gene>
    <name evidence="4" type="ORF">NMOB1V02_LOCUS11963</name>
</gene>
<dbReference type="GO" id="GO:0016020">
    <property type="term" value="C:membrane"/>
    <property type="evidence" value="ECO:0007669"/>
    <property type="project" value="TreeGrafter"/>
</dbReference>
<dbReference type="GO" id="GO:0005615">
    <property type="term" value="C:extracellular space"/>
    <property type="evidence" value="ECO:0007669"/>
    <property type="project" value="TreeGrafter"/>
</dbReference>
<name>A0A7R9GJ14_9CRUS</name>
<dbReference type="InterPro" id="IPR050344">
    <property type="entry name" value="Peptidase_M1_aminopeptidases"/>
</dbReference>
<dbReference type="InterPro" id="IPR024571">
    <property type="entry name" value="ERAP1-like_C_dom"/>
</dbReference>
<evidence type="ECO:0000256" key="2">
    <source>
        <dbReference type="ARBA" id="ARBA00022438"/>
    </source>
</evidence>
<dbReference type="OrthoDB" id="510539at2759"/>
<sequence length="153" mass="17405">ISPNVKSIVYCNGVANGGEDEWNHAWRHYTKTNLASEETEMLYAMACTKEVWLLSKYLGMTFNKNSTVRSQDAATVFRSIARSVIGRSLAFEYLLNNFFYLKENVSLGISDISSFITPFATFNTPAEAARKWLFKPILLIFEDIPQNLLHCGY</sequence>
<evidence type="ECO:0000256" key="1">
    <source>
        <dbReference type="ARBA" id="ARBA00010136"/>
    </source>
</evidence>
<accession>A0A7R9GJ14</accession>
<dbReference type="GO" id="GO:0006508">
    <property type="term" value="P:proteolysis"/>
    <property type="evidence" value="ECO:0007669"/>
    <property type="project" value="TreeGrafter"/>
</dbReference>
<dbReference type="GO" id="GO:0042277">
    <property type="term" value="F:peptide binding"/>
    <property type="evidence" value="ECO:0007669"/>
    <property type="project" value="TreeGrafter"/>
</dbReference>
<keyword evidence="5" id="KW-1185">Reference proteome</keyword>
<dbReference type="GO" id="GO:0008270">
    <property type="term" value="F:zinc ion binding"/>
    <property type="evidence" value="ECO:0007669"/>
    <property type="project" value="TreeGrafter"/>
</dbReference>
<evidence type="ECO:0000259" key="3">
    <source>
        <dbReference type="Pfam" id="PF11838"/>
    </source>
</evidence>
<evidence type="ECO:0000313" key="5">
    <source>
        <dbReference type="Proteomes" id="UP000678499"/>
    </source>
</evidence>
<dbReference type="PANTHER" id="PTHR11533">
    <property type="entry name" value="PROTEASE M1 ZINC METALLOPROTEASE"/>
    <property type="match status" value="1"/>
</dbReference>
<feature type="non-terminal residue" evidence="4">
    <location>
        <position position="153"/>
    </location>
</feature>
<dbReference type="GO" id="GO:0005737">
    <property type="term" value="C:cytoplasm"/>
    <property type="evidence" value="ECO:0007669"/>
    <property type="project" value="TreeGrafter"/>
</dbReference>
<evidence type="ECO:0000313" key="4">
    <source>
        <dbReference type="EMBL" id="CAD7284356.1"/>
    </source>
</evidence>
<dbReference type="GO" id="GO:0070006">
    <property type="term" value="F:metalloaminopeptidase activity"/>
    <property type="evidence" value="ECO:0007669"/>
    <property type="project" value="TreeGrafter"/>
</dbReference>
<comment type="similarity">
    <text evidence="1">Belongs to the peptidase M1 family.</text>
</comment>
<keyword evidence="2" id="KW-0645">Protease</keyword>
<dbReference type="EMBL" id="CAJPEX010007894">
    <property type="protein sequence ID" value="CAG0924508.1"/>
    <property type="molecule type" value="Genomic_DNA"/>
</dbReference>
<dbReference type="Gene3D" id="1.25.50.20">
    <property type="match status" value="1"/>
</dbReference>
<organism evidence="4">
    <name type="scientific">Notodromas monacha</name>
    <dbReference type="NCBI Taxonomy" id="399045"/>
    <lineage>
        <taxon>Eukaryota</taxon>
        <taxon>Metazoa</taxon>
        <taxon>Ecdysozoa</taxon>
        <taxon>Arthropoda</taxon>
        <taxon>Crustacea</taxon>
        <taxon>Oligostraca</taxon>
        <taxon>Ostracoda</taxon>
        <taxon>Podocopa</taxon>
        <taxon>Podocopida</taxon>
        <taxon>Cypridocopina</taxon>
        <taxon>Cypridoidea</taxon>
        <taxon>Cyprididae</taxon>
        <taxon>Notodromas</taxon>
    </lineage>
</organism>
<protein>
    <recommendedName>
        <fullName evidence="3">ERAP1-like C-terminal domain-containing protein</fullName>
    </recommendedName>
</protein>
<dbReference type="AlphaFoldDB" id="A0A7R9GJ14"/>
<keyword evidence="2" id="KW-0031">Aminopeptidase</keyword>
<dbReference type="Proteomes" id="UP000678499">
    <property type="component" value="Unassembled WGS sequence"/>
</dbReference>
<dbReference type="PANTHER" id="PTHR11533:SF276">
    <property type="entry name" value="GLUTAMYL AMINOPEPTIDASE"/>
    <property type="match status" value="1"/>
</dbReference>
<dbReference type="EMBL" id="OA889931">
    <property type="protein sequence ID" value="CAD7284356.1"/>
    <property type="molecule type" value="Genomic_DNA"/>
</dbReference>
<dbReference type="Pfam" id="PF11838">
    <property type="entry name" value="ERAP1_C"/>
    <property type="match status" value="1"/>
</dbReference>
<proteinExistence type="inferred from homology"/>
<keyword evidence="2" id="KW-0378">Hydrolase</keyword>
<reference evidence="4" key="1">
    <citation type="submission" date="2020-11" db="EMBL/GenBank/DDBJ databases">
        <authorList>
            <person name="Tran Van P."/>
        </authorList>
    </citation>
    <scope>NUCLEOTIDE SEQUENCE</scope>
</reference>
<feature type="domain" description="ERAP1-like C-terminal" evidence="3">
    <location>
        <begin position="1"/>
        <end position="129"/>
    </location>
</feature>
<dbReference type="GO" id="GO:0043171">
    <property type="term" value="P:peptide catabolic process"/>
    <property type="evidence" value="ECO:0007669"/>
    <property type="project" value="TreeGrafter"/>
</dbReference>